<gene>
    <name evidence="2" type="ORF">Pyn_29440</name>
</gene>
<evidence type="ECO:0000313" key="2">
    <source>
        <dbReference type="EMBL" id="PQM38908.1"/>
    </source>
</evidence>
<organism evidence="2 3">
    <name type="scientific">Prunus yedoensis var. nudiflora</name>
    <dbReference type="NCBI Taxonomy" id="2094558"/>
    <lineage>
        <taxon>Eukaryota</taxon>
        <taxon>Viridiplantae</taxon>
        <taxon>Streptophyta</taxon>
        <taxon>Embryophyta</taxon>
        <taxon>Tracheophyta</taxon>
        <taxon>Spermatophyta</taxon>
        <taxon>Magnoliopsida</taxon>
        <taxon>eudicotyledons</taxon>
        <taxon>Gunneridae</taxon>
        <taxon>Pentapetalae</taxon>
        <taxon>rosids</taxon>
        <taxon>fabids</taxon>
        <taxon>Rosales</taxon>
        <taxon>Rosaceae</taxon>
        <taxon>Amygdaloideae</taxon>
        <taxon>Amygdaleae</taxon>
        <taxon>Prunus</taxon>
    </lineage>
</organism>
<accession>A0A314UPV7</accession>
<feature type="compositionally biased region" description="Low complexity" evidence="1">
    <location>
        <begin position="206"/>
        <end position="218"/>
    </location>
</feature>
<proteinExistence type="predicted"/>
<feature type="region of interest" description="Disordered" evidence="1">
    <location>
        <begin position="293"/>
        <end position="336"/>
    </location>
</feature>
<dbReference type="Proteomes" id="UP000250321">
    <property type="component" value="Unassembled WGS sequence"/>
</dbReference>
<reference evidence="2 3" key="1">
    <citation type="submission" date="2018-02" db="EMBL/GenBank/DDBJ databases">
        <title>Draft genome of wild Prunus yedoensis var. nudiflora.</title>
        <authorList>
            <person name="Baek S."/>
            <person name="Kim J.-H."/>
            <person name="Choi K."/>
            <person name="Kim G.-B."/>
            <person name="Cho A."/>
            <person name="Jang H."/>
            <person name="Shin C.-H."/>
            <person name="Yu H.-J."/>
            <person name="Mun J.-H."/>
        </authorList>
    </citation>
    <scope>NUCLEOTIDE SEQUENCE [LARGE SCALE GENOMIC DNA]</scope>
    <source>
        <strain evidence="3">cv. Jeju island</strain>
        <tissue evidence="2">Leaf</tissue>
    </source>
</reference>
<evidence type="ECO:0000313" key="3">
    <source>
        <dbReference type="Proteomes" id="UP000250321"/>
    </source>
</evidence>
<evidence type="ECO:0000256" key="1">
    <source>
        <dbReference type="SAM" id="MobiDB-lite"/>
    </source>
</evidence>
<dbReference type="OrthoDB" id="1939491at2759"/>
<feature type="compositionally biased region" description="Acidic residues" evidence="1">
    <location>
        <begin position="293"/>
        <end position="302"/>
    </location>
</feature>
<feature type="region of interest" description="Disordered" evidence="1">
    <location>
        <begin position="201"/>
        <end position="230"/>
    </location>
</feature>
<protein>
    <submittedName>
        <fullName evidence="2">Uncharacterized protein</fullName>
    </submittedName>
</protein>
<comment type="caution">
    <text evidence="2">The sequence shown here is derived from an EMBL/GenBank/DDBJ whole genome shotgun (WGS) entry which is preliminary data.</text>
</comment>
<keyword evidence="3" id="KW-1185">Reference proteome</keyword>
<dbReference type="EMBL" id="PJQY01003261">
    <property type="protein sequence ID" value="PQM38908.1"/>
    <property type="molecule type" value="Genomic_DNA"/>
</dbReference>
<dbReference type="AlphaFoldDB" id="A0A314UPV7"/>
<name>A0A314UPV7_PRUYE</name>
<sequence length="336" mass="37313">MVPKVKNTRKRRRFLGCFLCQGPHRVKDCPKKQNLNAIVAKRGGGAEECNSLQVSPMVLLNSLKVIPPEDLLGEDALVQPVLEVIAVFVDVFAMEPSEVLIDASLVHRGMLIEAIENMVLNWDLDCGLEEMQLAALAHCLDTWRIYLLDRKFVARTCVLHNHKYCSGNIRDEFSIYLDVLDDFDFELAYMTTRHRDFVEQSNKLMTDGSQSDSSTSDPSESESEGEPWESSAIDSILRNAIFEKRNGNSEAKKEPMEGVEPWVESVAGIIVITSDDEEEPMEEPMEVILVESGDDESMEESNGEVVQAGPSNVQMNEDRQGVEPTRASGSCGGGGL</sequence>